<dbReference type="OrthoDB" id="9803231at2"/>
<accession>A0A2W1K1I2</accession>
<dbReference type="PANTHER" id="PTHR10948">
    <property type="entry name" value="TRANSPOSASE"/>
    <property type="match status" value="1"/>
</dbReference>
<dbReference type="PANTHER" id="PTHR10948:SF23">
    <property type="entry name" value="TRANSPOSASE INSI FOR INSERTION SEQUENCE ELEMENT IS30A-RELATED"/>
    <property type="match status" value="1"/>
</dbReference>
<dbReference type="InterPro" id="IPR051917">
    <property type="entry name" value="Transposase-Integrase"/>
</dbReference>
<evidence type="ECO:0000313" key="2">
    <source>
        <dbReference type="EMBL" id="PZD80506.1"/>
    </source>
</evidence>
<comment type="caution">
    <text evidence="2">The sequence shown here is derived from an EMBL/GenBank/DDBJ whole genome shotgun (WGS) entry which is preliminary data.</text>
</comment>
<dbReference type="Proteomes" id="UP000248886">
    <property type="component" value="Unassembled WGS sequence"/>
</dbReference>
<dbReference type="InterPro" id="IPR025246">
    <property type="entry name" value="IS30-like_HTH"/>
</dbReference>
<evidence type="ECO:0000313" key="3">
    <source>
        <dbReference type="Proteomes" id="UP000248886"/>
    </source>
</evidence>
<dbReference type="Pfam" id="PF13936">
    <property type="entry name" value="HTH_38"/>
    <property type="match status" value="1"/>
</dbReference>
<sequence>MFAVEPNLHLRHLAKPGTFIHATPMVQWGRRWKMGERYHQLSVDERNHLQRGLNAGQSLRALSRIMNRSPGTLSRECRRGGTRQSYDAVRGRDWAQTHRRRGLCRLLNLKKQLRPGQNRNRPIW</sequence>
<evidence type="ECO:0000259" key="1">
    <source>
        <dbReference type="Pfam" id="PF13936"/>
    </source>
</evidence>
<dbReference type="GO" id="GO:0005829">
    <property type="term" value="C:cytosol"/>
    <property type="evidence" value="ECO:0007669"/>
    <property type="project" value="TreeGrafter"/>
</dbReference>
<name>A0A2W1K1I2_ACIFR</name>
<proteinExistence type="predicted"/>
<dbReference type="GO" id="GO:0032196">
    <property type="term" value="P:transposition"/>
    <property type="evidence" value="ECO:0007669"/>
    <property type="project" value="TreeGrafter"/>
</dbReference>
<reference evidence="2 3" key="1">
    <citation type="submission" date="2018-06" db="EMBL/GenBank/DDBJ databases">
        <title>Draft sequence of Acidithiobacillus ferrooxidans CCM 4253.</title>
        <authorList>
            <person name="Moya-Beltran A."/>
            <person name="Castro M."/>
            <person name="Covarrubias P.C."/>
            <person name="Issotta F."/>
            <person name="Janiczek O."/>
            <person name="Mandl M."/>
            <person name="Kucera J."/>
            <person name="Quatrini R."/>
        </authorList>
    </citation>
    <scope>NUCLEOTIDE SEQUENCE [LARGE SCALE GENOMIC DNA]</scope>
    <source>
        <strain evidence="2 3">CCM 4253</strain>
    </source>
</reference>
<organism evidence="2 3">
    <name type="scientific">Acidithiobacillus ferrooxidans</name>
    <name type="common">Thiobacillus ferrooxidans</name>
    <dbReference type="NCBI Taxonomy" id="920"/>
    <lineage>
        <taxon>Bacteria</taxon>
        <taxon>Pseudomonadati</taxon>
        <taxon>Pseudomonadota</taxon>
        <taxon>Acidithiobacillia</taxon>
        <taxon>Acidithiobacillales</taxon>
        <taxon>Acidithiobacillaceae</taxon>
        <taxon>Acidithiobacillus</taxon>
    </lineage>
</organism>
<dbReference type="RefSeq" id="WP_012607406.1">
    <property type="nucleotide sequence ID" value="NZ_AP025160.1"/>
</dbReference>
<gene>
    <name evidence="2" type="ORF">DN052_08585</name>
</gene>
<dbReference type="AlphaFoldDB" id="A0A2W1K1I2"/>
<dbReference type="EMBL" id="QKQP01000005">
    <property type="protein sequence ID" value="PZD80506.1"/>
    <property type="molecule type" value="Genomic_DNA"/>
</dbReference>
<protein>
    <submittedName>
        <fullName evidence="2">Helix-turn-helix domain-containing protein</fullName>
    </submittedName>
</protein>
<feature type="domain" description="Transposase IS30-like HTH" evidence="1">
    <location>
        <begin position="37"/>
        <end position="80"/>
    </location>
</feature>
<dbReference type="GO" id="GO:0004803">
    <property type="term" value="F:transposase activity"/>
    <property type="evidence" value="ECO:0007669"/>
    <property type="project" value="TreeGrafter"/>
</dbReference>